<dbReference type="EMBL" id="VIVR01000001">
    <property type="protein sequence ID" value="TWE19586.1"/>
    <property type="molecule type" value="Genomic_DNA"/>
</dbReference>
<dbReference type="GO" id="GO:0017000">
    <property type="term" value="P:antibiotic biosynthetic process"/>
    <property type="evidence" value="ECO:0007669"/>
    <property type="project" value="UniProtKB-ARBA"/>
</dbReference>
<dbReference type="SMART" id="SM00823">
    <property type="entry name" value="PKS_PP"/>
    <property type="match status" value="1"/>
</dbReference>
<dbReference type="InterPro" id="IPR020806">
    <property type="entry name" value="PKS_PP-bd"/>
</dbReference>
<evidence type="ECO:0000313" key="4">
    <source>
        <dbReference type="EMBL" id="TWE19586.1"/>
    </source>
</evidence>
<dbReference type="GO" id="GO:0031177">
    <property type="term" value="F:phosphopantetheine binding"/>
    <property type="evidence" value="ECO:0007669"/>
    <property type="project" value="InterPro"/>
</dbReference>
<dbReference type="Gene3D" id="1.10.1200.10">
    <property type="entry name" value="ACP-like"/>
    <property type="match status" value="1"/>
</dbReference>
<gene>
    <name evidence="4" type="ORF">FB465_4704</name>
</gene>
<proteinExistence type="predicted"/>
<protein>
    <submittedName>
        <fullName evidence="4">Acyl carrier protein</fullName>
    </submittedName>
</protein>
<sequence>MAVPGPGSSEQDIRDWLIGRLSVHVSRPVQELDATVPFTEYGLDSVAALHLYGDIEDAFGFSLDPTLAWEYPTVAELAGFLATESAGSLTH</sequence>
<evidence type="ECO:0000256" key="2">
    <source>
        <dbReference type="ARBA" id="ARBA00022553"/>
    </source>
</evidence>
<name>A0A561EVF6_9ACTN</name>
<reference evidence="4 5" key="1">
    <citation type="submission" date="2019-06" db="EMBL/GenBank/DDBJ databases">
        <title>Sequencing the genomes of 1000 actinobacteria strains.</title>
        <authorList>
            <person name="Klenk H.-P."/>
        </authorList>
    </citation>
    <scope>NUCLEOTIDE SEQUENCE [LARGE SCALE GENOMIC DNA]</scope>
    <source>
        <strain evidence="4 5">DSM 41649</strain>
    </source>
</reference>
<dbReference type="PROSITE" id="PS50075">
    <property type="entry name" value="CARRIER"/>
    <property type="match status" value="1"/>
</dbReference>
<evidence type="ECO:0000259" key="3">
    <source>
        <dbReference type="PROSITE" id="PS50075"/>
    </source>
</evidence>
<dbReference type="Proteomes" id="UP000318416">
    <property type="component" value="Unassembled WGS sequence"/>
</dbReference>
<keyword evidence="1" id="KW-0596">Phosphopantetheine</keyword>
<keyword evidence="2" id="KW-0597">Phosphoprotein</keyword>
<evidence type="ECO:0000256" key="1">
    <source>
        <dbReference type="ARBA" id="ARBA00022450"/>
    </source>
</evidence>
<dbReference type="SMART" id="SM01294">
    <property type="entry name" value="PKS_PP_betabranch"/>
    <property type="match status" value="1"/>
</dbReference>
<organism evidence="4 5">
    <name type="scientific">Kitasatospora atroaurantiaca</name>
    <dbReference type="NCBI Taxonomy" id="285545"/>
    <lineage>
        <taxon>Bacteria</taxon>
        <taxon>Bacillati</taxon>
        <taxon>Actinomycetota</taxon>
        <taxon>Actinomycetes</taxon>
        <taxon>Kitasatosporales</taxon>
        <taxon>Streptomycetaceae</taxon>
        <taxon>Kitasatospora</taxon>
    </lineage>
</organism>
<dbReference type="Pfam" id="PF00550">
    <property type="entry name" value="PP-binding"/>
    <property type="match status" value="1"/>
</dbReference>
<dbReference type="AlphaFoldDB" id="A0A561EVF6"/>
<keyword evidence="5" id="KW-1185">Reference proteome</keyword>
<accession>A0A561EVF6</accession>
<dbReference type="SUPFAM" id="SSF47336">
    <property type="entry name" value="ACP-like"/>
    <property type="match status" value="1"/>
</dbReference>
<evidence type="ECO:0000313" key="5">
    <source>
        <dbReference type="Proteomes" id="UP000318416"/>
    </source>
</evidence>
<dbReference type="InterPro" id="IPR036736">
    <property type="entry name" value="ACP-like_sf"/>
</dbReference>
<dbReference type="OrthoDB" id="9023404at2"/>
<dbReference type="InterPro" id="IPR009081">
    <property type="entry name" value="PP-bd_ACP"/>
</dbReference>
<feature type="domain" description="Carrier" evidence="3">
    <location>
        <begin position="7"/>
        <end position="85"/>
    </location>
</feature>
<comment type="caution">
    <text evidence="4">The sequence shown here is derived from an EMBL/GenBank/DDBJ whole genome shotgun (WGS) entry which is preliminary data.</text>
</comment>